<proteinExistence type="predicted"/>
<name>A0A1V4IKX0_9CLOT</name>
<feature type="region of interest" description="Disordered" evidence="1">
    <location>
        <begin position="470"/>
        <end position="492"/>
    </location>
</feature>
<sequence length="818" mass="91821">MKRFFSAILTILFVITTFVVSKSYKVEAAPTNAYTFFHSGNQYHIDYFKDTGKIYYAAEAKTASTSTRFRTLGFQVLVKRGGKKFFCRFKLGSDYLRQVDSRHHGGYTYTMWAMDLNSGDSDLISYLEKHFPNDKKIFESIPYSDKTELELNAIITINEIDKKGVSHLQGSMYDNGNTKGEIYLTQLGYPDFKTSGIKSANSSWDYETSYDTKHNGIHGARAWPSLDFSSYFGIPLTINPPDVRVTKTVKAYYKDWDSGKNIIPPEKIKTLTVLESDKVKVSVHYQRLTGYKFLKSYLRYDGKTKESEASSKTKTRTIYVKKSNKSHDVIFYYQTGIKPTKPGDIKFDPDGSDDWTNDGKIGDGKGKYPVKVYYKGNDPVTQAGSVSVNHKVTTTDKKGKKTTTTTSYTVPVGVEYTIDHINVSGAVTDTINGKSGTVYLHKEGDEQYLHAKGYFKKSKVNWPTIASTEDSIDKSSLSVEEPKNPTEDSDEYLLDWTKPPIEITPSADNKWHNDNPYNIHVKVSDLLSGIDSVKSMLSVIDNSHYKHMIFNDEDADSNDDDNTGSDTDDSKATNVEAIHDDFDEDVSLDKDGMYSVKVNAADLATNKNSEKKETYLVDSTQPDVDFSVEPGIFSESNGAVRKESKKGLDFAYYGKLSFADNLSGVASVAYSWTYGEADGGTYETVYTSQYTTTDRYGELVKDDAGNMTGTKGEVNTAEIEKPVGDNEYLHVKEFDTAGNETDATFGPYEDPIKMRDFQVNDIRDPLWDSVFWKDSNYTESTGVSYKANQLPIDKNSHPAIKNAAPKLGYSFYFSTTRS</sequence>
<comment type="caution">
    <text evidence="2">The sequence shown here is derived from an EMBL/GenBank/DDBJ whole genome shotgun (WGS) entry which is preliminary data.</text>
</comment>
<dbReference type="STRING" id="1450648.CLORY_27220"/>
<organism evidence="2 3">
    <name type="scientific">Clostridium oryzae</name>
    <dbReference type="NCBI Taxonomy" id="1450648"/>
    <lineage>
        <taxon>Bacteria</taxon>
        <taxon>Bacillati</taxon>
        <taxon>Bacillota</taxon>
        <taxon>Clostridia</taxon>
        <taxon>Eubacteriales</taxon>
        <taxon>Clostridiaceae</taxon>
        <taxon>Clostridium</taxon>
    </lineage>
</organism>
<dbReference type="RefSeq" id="WP_079425349.1">
    <property type="nucleotide sequence ID" value="NZ_MZGV01000029.1"/>
</dbReference>
<reference evidence="2 3" key="1">
    <citation type="submission" date="2017-03" db="EMBL/GenBank/DDBJ databases">
        <title>Genome sequence of Clostridium oryzae DSM 28571.</title>
        <authorList>
            <person name="Poehlein A."/>
            <person name="Daniel R."/>
        </authorList>
    </citation>
    <scope>NUCLEOTIDE SEQUENCE [LARGE SCALE GENOMIC DNA]</scope>
    <source>
        <strain evidence="2 3">DSM 28571</strain>
    </source>
</reference>
<dbReference type="Proteomes" id="UP000190080">
    <property type="component" value="Unassembled WGS sequence"/>
</dbReference>
<accession>A0A1V4IKX0</accession>
<protein>
    <submittedName>
        <fullName evidence="2">Uncharacterized protein</fullName>
    </submittedName>
</protein>
<dbReference type="OrthoDB" id="2657408at2"/>
<evidence type="ECO:0000313" key="2">
    <source>
        <dbReference type="EMBL" id="OPJ60671.1"/>
    </source>
</evidence>
<feature type="compositionally biased region" description="Acidic residues" evidence="1">
    <location>
        <begin position="551"/>
        <end position="567"/>
    </location>
</feature>
<evidence type="ECO:0000256" key="1">
    <source>
        <dbReference type="SAM" id="MobiDB-lite"/>
    </source>
</evidence>
<keyword evidence="3" id="KW-1185">Reference proteome</keyword>
<dbReference type="EMBL" id="MZGV01000029">
    <property type="protein sequence ID" value="OPJ60671.1"/>
    <property type="molecule type" value="Genomic_DNA"/>
</dbReference>
<gene>
    <name evidence="2" type="ORF">CLORY_27220</name>
</gene>
<feature type="region of interest" description="Disordered" evidence="1">
    <location>
        <begin position="551"/>
        <end position="573"/>
    </location>
</feature>
<evidence type="ECO:0000313" key="3">
    <source>
        <dbReference type="Proteomes" id="UP000190080"/>
    </source>
</evidence>
<dbReference type="AlphaFoldDB" id="A0A1V4IKX0"/>